<evidence type="ECO:0000313" key="1">
    <source>
        <dbReference type="EMBL" id="RXK86946.1"/>
    </source>
</evidence>
<dbReference type="PANTHER" id="PTHR37515:SF2">
    <property type="entry name" value="YALI0C09240P"/>
    <property type="match status" value="1"/>
</dbReference>
<proteinExistence type="predicted"/>
<sequence>MMTRNLVFFAFLWSILNCSCGQKKGATDNTAATHGKNSIDTDLAFADSLAGIALPTGSQDTIGPAISTIDIFLKAVTKEEKQYAQNGLIGGISIDKPEQSLPNLVNPNEMILPYAKVVVVADYPLNRPANFELTTKKGGFSRKEMIEHVSSIYHSIYRKEEASAKTKTVPAEKREGLINRNETDGEYGIWGHDISDLYLSYIEVHRSSAGVIYLILGIDS</sequence>
<comment type="caution">
    <text evidence="1">The sequence shown here is derived from an EMBL/GenBank/DDBJ whole genome shotgun (WGS) entry which is preliminary data.</text>
</comment>
<dbReference type="OrthoDB" id="1161469at2"/>
<dbReference type="AlphaFoldDB" id="A0A4V1MAT0"/>
<dbReference type="EMBL" id="SDHZ01000001">
    <property type="protein sequence ID" value="RXK86946.1"/>
    <property type="molecule type" value="Genomic_DNA"/>
</dbReference>
<accession>A0A4V1MAT0</accession>
<dbReference type="PANTHER" id="PTHR37515">
    <property type="entry name" value="YALI0C09240P"/>
    <property type="match status" value="1"/>
</dbReference>
<dbReference type="RefSeq" id="WP_129002695.1">
    <property type="nucleotide sequence ID" value="NZ_SDHZ01000001.1"/>
</dbReference>
<evidence type="ECO:0000313" key="2">
    <source>
        <dbReference type="Proteomes" id="UP000290545"/>
    </source>
</evidence>
<gene>
    <name evidence="1" type="ORF">ESB13_09220</name>
</gene>
<name>A0A4V1MAT0_9BACT</name>
<organism evidence="1 2">
    <name type="scientific">Filimonas effusa</name>
    <dbReference type="NCBI Taxonomy" id="2508721"/>
    <lineage>
        <taxon>Bacteria</taxon>
        <taxon>Pseudomonadati</taxon>
        <taxon>Bacteroidota</taxon>
        <taxon>Chitinophagia</taxon>
        <taxon>Chitinophagales</taxon>
        <taxon>Chitinophagaceae</taxon>
        <taxon>Filimonas</taxon>
    </lineage>
</organism>
<reference evidence="1 2" key="1">
    <citation type="submission" date="2019-01" db="EMBL/GenBank/DDBJ databases">
        <title>Filimonas sp. strain TTM-71.</title>
        <authorList>
            <person name="Chen W.-M."/>
        </authorList>
    </citation>
    <scope>NUCLEOTIDE SEQUENCE [LARGE SCALE GENOMIC DNA]</scope>
    <source>
        <strain evidence="1 2">TTM-71</strain>
    </source>
</reference>
<protein>
    <submittedName>
        <fullName evidence="1">Uncharacterized protein</fullName>
    </submittedName>
</protein>
<keyword evidence="2" id="KW-1185">Reference proteome</keyword>
<dbReference type="Proteomes" id="UP000290545">
    <property type="component" value="Unassembled WGS sequence"/>
</dbReference>